<accession>A0A7X1Z7U6</accession>
<dbReference type="PROSITE" id="PS00154">
    <property type="entry name" value="ATPASE_E1_E2"/>
    <property type="match status" value="1"/>
</dbReference>
<dbReference type="EC" id="7.2.2.8" evidence="3"/>
<comment type="subcellular location">
    <subcellularLocation>
        <location evidence="14">Cell membrane</location>
    </subcellularLocation>
    <subcellularLocation>
        <location evidence="1">Endomembrane system</location>
        <topology evidence="1">Multi-pass membrane protein</topology>
    </subcellularLocation>
</comment>
<sequence>MRSQSFVITGMTCANCVNTVSKALNASDHVSEATVNLATEKAKVLADDQLSDQEIIRLVEAAGYGAIVNDKAHQEKIAQEAKKREKRLYFSLVGSVILTLPLLFEMILHVFQWHIPGLTFLSNPIFQLVLATPVQFIVGARFYVGAYHALKNKSANMDVLVALGTSVAYFSSLILSVLMGKANALNFESSMVIITLVVMGKVLEHRAKEKTTDAITSLMSARATTVHRLSGDVAIEAIKKGEKIRILAGEKVPLDVKILSGTASFDESHLTGEDLPVVKSAGDALFEGGINLDSEIIAQVVHDLNDSTISRMVEMMSEAQSAKPNIQKMADRISNIFVPIVLIIALLTFAITWWVSGVLLTAIMHAVATLVIACPCALGLATPTAIISGTGLAAKYGLLIKNANALELAQTIKTIFFDKTGTITTGKFELIAFDGNQKALETLYLLESRSNHPLAKSLTKTVSAERFHLTATDKTLLTRVSVSTDSLQNVTEIAGRGVTATIDGQQFYAGNQKLMQDLGLDVPESKDTVIYLANEKQWLATATFGSTIKPEAIDTIQQLKKRKIKTVMLTGDNAHSAQKIQSYVHLDEIKAGLAPEEKAQMIQKTPNAMMVGDGINDAIALASSSVGVAMATGSDIAMEAGDVTVIGGKLNKITTLLDVSDKTMRKIKQNYFWAFFYNVIGIPLAAFGLLNPMLAAAAMSLSSVSVILNSLLLTKTHLK</sequence>
<dbReference type="SUPFAM" id="SSF81653">
    <property type="entry name" value="Calcium ATPase, transduction domain A"/>
    <property type="match status" value="1"/>
</dbReference>
<dbReference type="GO" id="GO:0055070">
    <property type="term" value="P:copper ion homeostasis"/>
    <property type="evidence" value="ECO:0007669"/>
    <property type="project" value="TreeGrafter"/>
</dbReference>
<dbReference type="AlphaFoldDB" id="A0A7X1Z7U6"/>
<dbReference type="GO" id="GO:0005524">
    <property type="term" value="F:ATP binding"/>
    <property type="evidence" value="ECO:0007669"/>
    <property type="project" value="UniProtKB-UniRule"/>
</dbReference>
<dbReference type="InterPro" id="IPR006121">
    <property type="entry name" value="HMA_dom"/>
</dbReference>
<dbReference type="PANTHER" id="PTHR43520">
    <property type="entry name" value="ATP7, ISOFORM B"/>
    <property type="match status" value="1"/>
</dbReference>
<evidence type="ECO:0000256" key="8">
    <source>
        <dbReference type="ARBA" id="ARBA00022840"/>
    </source>
</evidence>
<dbReference type="InterPro" id="IPR044492">
    <property type="entry name" value="P_typ_ATPase_HD_dom"/>
</dbReference>
<dbReference type="InterPro" id="IPR036412">
    <property type="entry name" value="HAD-like_sf"/>
</dbReference>
<dbReference type="GO" id="GO:0043682">
    <property type="term" value="F:P-type divalent copper transporter activity"/>
    <property type="evidence" value="ECO:0007669"/>
    <property type="project" value="TreeGrafter"/>
</dbReference>
<evidence type="ECO:0000256" key="9">
    <source>
        <dbReference type="ARBA" id="ARBA00022967"/>
    </source>
</evidence>
<keyword evidence="12 14" id="KW-0472">Membrane</keyword>
<dbReference type="SFLD" id="SFLDF00027">
    <property type="entry name" value="p-type_atpase"/>
    <property type="match status" value="1"/>
</dbReference>
<dbReference type="RefSeq" id="WP_153496099.1">
    <property type="nucleotide sequence ID" value="NZ_CBCRWP010000003.1"/>
</dbReference>
<evidence type="ECO:0000256" key="6">
    <source>
        <dbReference type="ARBA" id="ARBA00022741"/>
    </source>
</evidence>
<evidence type="ECO:0000313" key="17">
    <source>
        <dbReference type="Proteomes" id="UP000439550"/>
    </source>
</evidence>
<feature type="transmembrane region" description="Helical" evidence="14">
    <location>
        <begin position="184"/>
        <end position="203"/>
    </location>
</feature>
<dbReference type="InterPro" id="IPR018303">
    <property type="entry name" value="ATPase_P-typ_P_site"/>
</dbReference>
<dbReference type="FunFam" id="3.30.70.100:FF:000005">
    <property type="entry name" value="Copper-exporting P-type ATPase A"/>
    <property type="match status" value="1"/>
</dbReference>
<dbReference type="InterPro" id="IPR008250">
    <property type="entry name" value="ATPase_P-typ_transduc_dom_A_sf"/>
</dbReference>
<feature type="transmembrane region" description="Helical" evidence="14">
    <location>
        <begin position="362"/>
        <end position="381"/>
    </location>
</feature>
<dbReference type="OrthoDB" id="9813266at2"/>
<keyword evidence="17" id="KW-1185">Reference proteome</keyword>
<comment type="caution">
    <text evidence="16">The sequence shown here is derived from an EMBL/GenBank/DDBJ whole genome shotgun (WGS) entry which is preliminary data.</text>
</comment>
<dbReference type="CDD" id="cd02094">
    <property type="entry name" value="P-type_ATPase_Cu-like"/>
    <property type="match status" value="1"/>
</dbReference>
<dbReference type="Gene3D" id="3.40.50.1000">
    <property type="entry name" value="HAD superfamily/HAD-like"/>
    <property type="match status" value="1"/>
</dbReference>
<keyword evidence="9" id="KW-1278">Translocase</keyword>
<dbReference type="SFLD" id="SFLDS00003">
    <property type="entry name" value="Haloacid_Dehalogenase"/>
    <property type="match status" value="1"/>
</dbReference>
<dbReference type="Gene3D" id="3.30.70.100">
    <property type="match status" value="1"/>
</dbReference>
<keyword evidence="4 14" id="KW-0812">Transmembrane</keyword>
<dbReference type="GO" id="GO:0005507">
    <property type="term" value="F:copper ion binding"/>
    <property type="evidence" value="ECO:0007669"/>
    <property type="project" value="TreeGrafter"/>
</dbReference>
<dbReference type="InterPro" id="IPR001757">
    <property type="entry name" value="P_typ_ATPase"/>
</dbReference>
<dbReference type="Proteomes" id="UP000439550">
    <property type="component" value="Unassembled WGS sequence"/>
</dbReference>
<dbReference type="InterPro" id="IPR059000">
    <property type="entry name" value="ATPase_P-type_domA"/>
</dbReference>
<proteinExistence type="inferred from homology"/>
<dbReference type="NCBIfam" id="TIGR01494">
    <property type="entry name" value="ATPase_P-type"/>
    <property type="match status" value="1"/>
</dbReference>
<comment type="similarity">
    <text evidence="2 14">Belongs to the cation transport ATPase (P-type) (TC 3.A.3) family. Type IB subfamily.</text>
</comment>
<keyword evidence="7" id="KW-0187">Copper transport</keyword>
<protein>
    <recommendedName>
        <fullName evidence="3">P-type Cu(+) transporter</fullName>
        <ecNumber evidence="3">7.2.2.8</ecNumber>
    </recommendedName>
</protein>
<gene>
    <name evidence="16" type="ORF">GHI93_05660</name>
</gene>
<feature type="transmembrane region" description="Helical" evidence="14">
    <location>
        <begin position="696"/>
        <end position="714"/>
    </location>
</feature>
<dbReference type="SUPFAM" id="SSF81665">
    <property type="entry name" value="Calcium ATPase, transmembrane domain M"/>
    <property type="match status" value="1"/>
</dbReference>
<dbReference type="InterPro" id="IPR036163">
    <property type="entry name" value="HMA_dom_sf"/>
</dbReference>
<evidence type="ECO:0000256" key="1">
    <source>
        <dbReference type="ARBA" id="ARBA00004127"/>
    </source>
</evidence>
<dbReference type="PANTHER" id="PTHR43520:SF8">
    <property type="entry name" value="P-TYPE CU(+) TRANSPORTER"/>
    <property type="match status" value="1"/>
</dbReference>
<dbReference type="GO" id="GO:0140581">
    <property type="term" value="F:P-type monovalent copper transporter activity"/>
    <property type="evidence" value="ECO:0007669"/>
    <property type="project" value="UniProtKB-EC"/>
</dbReference>
<keyword evidence="7" id="KW-0813">Transport</keyword>
<comment type="catalytic activity">
    <reaction evidence="13">
        <text>Cu(+)(in) + ATP + H2O = Cu(+)(out) + ADP + phosphate + H(+)</text>
        <dbReference type="Rhea" id="RHEA:25792"/>
        <dbReference type="ChEBI" id="CHEBI:15377"/>
        <dbReference type="ChEBI" id="CHEBI:15378"/>
        <dbReference type="ChEBI" id="CHEBI:30616"/>
        <dbReference type="ChEBI" id="CHEBI:43474"/>
        <dbReference type="ChEBI" id="CHEBI:49552"/>
        <dbReference type="ChEBI" id="CHEBI:456216"/>
        <dbReference type="EC" id="7.2.2.8"/>
    </reaction>
</comment>
<keyword evidence="11" id="KW-0186">Copper</keyword>
<evidence type="ECO:0000256" key="10">
    <source>
        <dbReference type="ARBA" id="ARBA00022989"/>
    </source>
</evidence>
<dbReference type="Gene3D" id="2.70.150.10">
    <property type="entry name" value="Calcium-transporting ATPase, cytoplasmic transduction domain A"/>
    <property type="match status" value="1"/>
</dbReference>
<feature type="transmembrane region" description="Helical" evidence="14">
    <location>
        <begin position="125"/>
        <end position="147"/>
    </location>
</feature>
<evidence type="ECO:0000256" key="13">
    <source>
        <dbReference type="ARBA" id="ARBA00049289"/>
    </source>
</evidence>
<dbReference type="PROSITE" id="PS01047">
    <property type="entry name" value="HMA_1"/>
    <property type="match status" value="1"/>
</dbReference>
<evidence type="ECO:0000256" key="4">
    <source>
        <dbReference type="ARBA" id="ARBA00022692"/>
    </source>
</evidence>
<organism evidence="16 17">
    <name type="scientific">Lactococcus hircilactis</name>
    <dbReference type="NCBI Taxonomy" id="1494462"/>
    <lineage>
        <taxon>Bacteria</taxon>
        <taxon>Bacillati</taxon>
        <taxon>Bacillota</taxon>
        <taxon>Bacilli</taxon>
        <taxon>Lactobacillales</taxon>
        <taxon>Streptococcaceae</taxon>
        <taxon>Lactococcus</taxon>
    </lineage>
</organism>
<evidence type="ECO:0000256" key="11">
    <source>
        <dbReference type="ARBA" id="ARBA00023008"/>
    </source>
</evidence>
<keyword evidence="6 14" id="KW-0547">Nucleotide-binding</keyword>
<dbReference type="Pfam" id="PF00702">
    <property type="entry name" value="Hydrolase"/>
    <property type="match status" value="1"/>
</dbReference>
<feature type="transmembrane region" description="Helical" evidence="14">
    <location>
        <begin position="159"/>
        <end position="178"/>
    </location>
</feature>
<keyword evidence="10 14" id="KW-1133">Transmembrane helix</keyword>
<dbReference type="GO" id="GO:0012505">
    <property type="term" value="C:endomembrane system"/>
    <property type="evidence" value="ECO:0007669"/>
    <property type="project" value="UniProtKB-SubCell"/>
</dbReference>
<dbReference type="InterPro" id="IPR027256">
    <property type="entry name" value="P-typ_ATPase_IB"/>
</dbReference>
<evidence type="ECO:0000256" key="7">
    <source>
        <dbReference type="ARBA" id="ARBA00022796"/>
    </source>
</evidence>
<evidence type="ECO:0000256" key="12">
    <source>
        <dbReference type="ARBA" id="ARBA00023136"/>
    </source>
</evidence>
<dbReference type="InterPro" id="IPR023299">
    <property type="entry name" value="ATPase_P-typ_cyto_dom_N"/>
</dbReference>
<keyword evidence="8 14" id="KW-0067">ATP-binding</keyword>
<evidence type="ECO:0000259" key="15">
    <source>
        <dbReference type="PROSITE" id="PS50846"/>
    </source>
</evidence>
<evidence type="ECO:0000256" key="2">
    <source>
        <dbReference type="ARBA" id="ARBA00006024"/>
    </source>
</evidence>
<dbReference type="PROSITE" id="PS50846">
    <property type="entry name" value="HMA_2"/>
    <property type="match status" value="1"/>
</dbReference>
<feature type="transmembrane region" description="Helical" evidence="14">
    <location>
        <begin position="88"/>
        <end position="113"/>
    </location>
</feature>
<dbReference type="NCBIfam" id="TIGR01525">
    <property type="entry name" value="ATPase-IB_hvy"/>
    <property type="match status" value="1"/>
</dbReference>
<keyword evidence="7" id="KW-0406">Ion transport</keyword>
<dbReference type="SFLD" id="SFLDG00002">
    <property type="entry name" value="C1.7:_P-type_atpase_like"/>
    <property type="match status" value="1"/>
</dbReference>
<dbReference type="CDD" id="cd00371">
    <property type="entry name" value="HMA"/>
    <property type="match status" value="1"/>
</dbReference>
<evidence type="ECO:0000256" key="14">
    <source>
        <dbReference type="RuleBase" id="RU362081"/>
    </source>
</evidence>
<dbReference type="PRINTS" id="PR00119">
    <property type="entry name" value="CATATPASE"/>
</dbReference>
<name>A0A7X1Z7U6_9LACT</name>
<evidence type="ECO:0000256" key="5">
    <source>
        <dbReference type="ARBA" id="ARBA00022723"/>
    </source>
</evidence>
<dbReference type="GO" id="GO:0005886">
    <property type="term" value="C:plasma membrane"/>
    <property type="evidence" value="ECO:0007669"/>
    <property type="project" value="UniProtKB-SubCell"/>
</dbReference>
<evidence type="ECO:0000256" key="3">
    <source>
        <dbReference type="ARBA" id="ARBA00012517"/>
    </source>
</evidence>
<dbReference type="Pfam" id="PF00122">
    <property type="entry name" value="E1-E2_ATPase"/>
    <property type="match status" value="1"/>
</dbReference>
<feature type="domain" description="HMA" evidence="15">
    <location>
        <begin position="2"/>
        <end position="67"/>
    </location>
</feature>
<keyword evidence="5 14" id="KW-0479">Metal-binding</keyword>
<dbReference type="GO" id="GO:0016887">
    <property type="term" value="F:ATP hydrolysis activity"/>
    <property type="evidence" value="ECO:0007669"/>
    <property type="project" value="InterPro"/>
</dbReference>
<feature type="transmembrane region" description="Helical" evidence="14">
    <location>
        <begin position="671"/>
        <end position="690"/>
    </location>
</feature>
<dbReference type="EMBL" id="WITJ01000006">
    <property type="protein sequence ID" value="MQW39425.1"/>
    <property type="molecule type" value="Genomic_DNA"/>
</dbReference>
<dbReference type="InterPro" id="IPR017969">
    <property type="entry name" value="Heavy-metal-associated_CS"/>
</dbReference>
<dbReference type="InterPro" id="IPR023298">
    <property type="entry name" value="ATPase_P-typ_TM_dom_sf"/>
</dbReference>
<feature type="transmembrane region" description="Helical" evidence="14">
    <location>
        <begin position="336"/>
        <end position="356"/>
    </location>
</feature>
<keyword evidence="14" id="KW-1003">Cell membrane</keyword>
<dbReference type="InterPro" id="IPR023214">
    <property type="entry name" value="HAD_sf"/>
</dbReference>
<dbReference type="SUPFAM" id="SSF55008">
    <property type="entry name" value="HMA, heavy metal-associated domain"/>
    <property type="match status" value="1"/>
</dbReference>
<dbReference type="PRINTS" id="PR00943">
    <property type="entry name" value="CUATPASE"/>
</dbReference>
<dbReference type="Gene3D" id="3.40.1110.10">
    <property type="entry name" value="Calcium-transporting ATPase, cytoplasmic domain N"/>
    <property type="match status" value="1"/>
</dbReference>
<evidence type="ECO:0000313" key="16">
    <source>
        <dbReference type="EMBL" id="MQW39425.1"/>
    </source>
</evidence>
<dbReference type="SUPFAM" id="SSF56784">
    <property type="entry name" value="HAD-like"/>
    <property type="match status" value="1"/>
</dbReference>
<reference evidence="16 17" key="1">
    <citation type="submission" date="2019-10" db="EMBL/GenBank/DDBJ databases">
        <authorList>
            <person name="Dong K."/>
        </authorList>
    </citation>
    <scope>NUCLEOTIDE SEQUENCE [LARGE SCALE GENOMIC DNA]</scope>
    <source>
        <strain evidence="16 17">DSM 28960</strain>
    </source>
</reference>
<dbReference type="Pfam" id="PF00403">
    <property type="entry name" value="HMA"/>
    <property type="match status" value="1"/>
</dbReference>